<dbReference type="NCBIfam" id="TIGR00041">
    <property type="entry name" value="DTMP_kinase"/>
    <property type="match status" value="1"/>
</dbReference>
<sequence>MDKHATGKFIVFEGGECVGKTSQIKLLAERLRVFGHDVVVTKEPGGGGEEPRRIRELLLSGTLSPKEEIELFIKNRRLHVANLIRPSLEKGCIILCDRFSDSTFAYQCYARNLGIESAQLLDADARQGVAPDLVIVLDMPVERALERLSQRKGEVSAFDREKREFHERVRAGFRAVAKAFSHNHVVLNADASQESVATAVWGVIVERFPGIV</sequence>
<proteinExistence type="inferred from homology"/>
<keyword evidence="4 11" id="KW-0808">Transferase</keyword>
<dbReference type="Proteomes" id="UP000034682">
    <property type="component" value="Unassembled WGS sequence"/>
</dbReference>
<feature type="binding site" evidence="11">
    <location>
        <begin position="14"/>
        <end position="21"/>
    </location>
    <ligand>
        <name>ATP</name>
        <dbReference type="ChEBI" id="CHEBI:30616"/>
    </ligand>
</feature>
<keyword evidence="8 11" id="KW-0067">ATP-binding</keyword>
<dbReference type="Gene3D" id="3.40.50.300">
    <property type="entry name" value="P-loop containing nucleotide triphosphate hydrolases"/>
    <property type="match status" value="1"/>
</dbReference>
<dbReference type="GO" id="GO:0006233">
    <property type="term" value="P:dTDP biosynthetic process"/>
    <property type="evidence" value="ECO:0007669"/>
    <property type="project" value="InterPro"/>
</dbReference>
<feature type="domain" description="Thymidylate kinase-like" evidence="12">
    <location>
        <begin position="12"/>
        <end position="198"/>
    </location>
</feature>
<comment type="catalytic activity">
    <reaction evidence="9 11">
        <text>dTMP + ATP = dTDP + ADP</text>
        <dbReference type="Rhea" id="RHEA:13517"/>
        <dbReference type="ChEBI" id="CHEBI:30616"/>
        <dbReference type="ChEBI" id="CHEBI:58369"/>
        <dbReference type="ChEBI" id="CHEBI:63528"/>
        <dbReference type="ChEBI" id="CHEBI:456216"/>
        <dbReference type="EC" id="2.7.4.9"/>
    </reaction>
</comment>
<organism evidence="13 14">
    <name type="scientific">Candidatus Giovannonibacteria bacterium GW2011_GWB1_47_6b</name>
    <dbReference type="NCBI Taxonomy" id="1618655"/>
    <lineage>
        <taxon>Bacteria</taxon>
        <taxon>Candidatus Giovannoniibacteriota</taxon>
    </lineage>
</organism>
<accession>A0A0G1VF05</accession>
<comment type="caution">
    <text evidence="13">The sequence shown here is derived from an EMBL/GenBank/DDBJ whole genome shotgun (WGS) entry which is preliminary data.</text>
</comment>
<dbReference type="InterPro" id="IPR027417">
    <property type="entry name" value="P-loop_NTPase"/>
</dbReference>
<reference evidence="13 14" key="1">
    <citation type="journal article" date="2015" name="Nature">
        <title>rRNA introns, odd ribosomes, and small enigmatic genomes across a large radiation of phyla.</title>
        <authorList>
            <person name="Brown C.T."/>
            <person name="Hug L.A."/>
            <person name="Thomas B.C."/>
            <person name="Sharon I."/>
            <person name="Castelle C.J."/>
            <person name="Singh A."/>
            <person name="Wilkins M.J."/>
            <person name="Williams K.H."/>
            <person name="Banfield J.F."/>
        </authorList>
    </citation>
    <scope>NUCLEOTIDE SEQUENCE [LARGE SCALE GENOMIC DNA]</scope>
</reference>
<dbReference type="GO" id="GO:0004798">
    <property type="term" value="F:dTMP kinase activity"/>
    <property type="evidence" value="ECO:0007669"/>
    <property type="project" value="UniProtKB-UniRule"/>
</dbReference>
<dbReference type="PANTHER" id="PTHR10344:SF4">
    <property type="entry name" value="UMP-CMP KINASE 2, MITOCHONDRIAL"/>
    <property type="match status" value="1"/>
</dbReference>
<evidence type="ECO:0000256" key="3">
    <source>
        <dbReference type="ARBA" id="ARBA00017144"/>
    </source>
</evidence>
<dbReference type="Pfam" id="PF02223">
    <property type="entry name" value="Thymidylate_kin"/>
    <property type="match status" value="1"/>
</dbReference>
<evidence type="ECO:0000256" key="11">
    <source>
        <dbReference type="HAMAP-Rule" id="MF_00165"/>
    </source>
</evidence>
<dbReference type="GO" id="GO:0006235">
    <property type="term" value="P:dTTP biosynthetic process"/>
    <property type="evidence" value="ECO:0007669"/>
    <property type="project" value="UniProtKB-UniRule"/>
</dbReference>
<evidence type="ECO:0000256" key="4">
    <source>
        <dbReference type="ARBA" id="ARBA00022679"/>
    </source>
</evidence>
<dbReference type="InterPro" id="IPR039430">
    <property type="entry name" value="Thymidylate_kin-like_dom"/>
</dbReference>
<evidence type="ECO:0000259" key="12">
    <source>
        <dbReference type="Pfam" id="PF02223"/>
    </source>
</evidence>
<comment type="similarity">
    <text evidence="1 11">Belongs to the thymidylate kinase family.</text>
</comment>
<evidence type="ECO:0000256" key="10">
    <source>
        <dbReference type="ARBA" id="ARBA00057735"/>
    </source>
</evidence>
<dbReference type="GO" id="GO:0005524">
    <property type="term" value="F:ATP binding"/>
    <property type="evidence" value="ECO:0007669"/>
    <property type="project" value="UniProtKB-UniRule"/>
</dbReference>
<evidence type="ECO:0000256" key="2">
    <source>
        <dbReference type="ARBA" id="ARBA00012980"/>
    </source>
</evidence>
<keyword evidence="7 11" id="KW-0418">Kinase</keyword>
<dbReference type="EC" id="2.7.4.9" evidence="2 11"/>
<dbReference type="HAMAP" id="MF_00165">
    <property type="entry name" value="Thymidylate_kinase"/>
    <property type="match status" value="1"/>
</dbReference>
<keyword evidence="6 11" id="KW-0547">Nucleotide-binding</keyword>
<evidence type="ECO:0000256" key="5">
    <source>
        <dbReference type="ARBA" id="ARBA00022727"/>
    </source>
</evidence>
<dbReference type="InterPro" id="IPR018094">
    <property type="entry name" value="Thymidylate_kinase"/>
</dbReference>
<dbReference type="InterPro" id="IPR018095">
    <property type="entry name" value="Thymidylate_kin_CS"/>
</dbReference>
<dbReference type="SUPFAM" id="SSF52540">
    <property type="entry name" value="P-loop containing nucleoside triphosphate hydrolases"/>
    <property type="match status" value="1"/>
</dbReference>
<name>A0A0G1VF05_9BACT</name>
<dbReference type="PROSITE" id="PS01331">
    <property type="entry name" value="THYMIDYLATE_KINASE"/>
    <property type="match status" value="1"/>
</dbReference>
<evidence type="ECO:0000313" key="14">
    <source>
        <dbReference type="Proteomes" id="UP000034682"/>
    </source>
</evidence>
<evidence type="ECO:0000313" key="13">
    <source>
        <dbReference type="EMBL" id="KKU76718.1"/>
    </source>
</evidence>
<dbReference type="PANTHER" id="PTHR10344">
    <property type="entry name" value="THYMIDYLATE KINASE"/>
    <property type="match status" value="1"/>
</dbReference>
<dbReference type="GO" id="GO:0005829">
    <property type="term" value="C:cytosol"/>
    <property type="evidence" value="ECO:0007669"/>
    <property type="project" value="TreeGrafter"/>
</dbReference>
<keyword evidence="5 11" id="KW-0545">Nucleotide biosynthesis</keyword>
<evidence type="ECO:0000256" key="1">
    <source>
        <dbReference type="ARBA" id="ARBA00009776"/>
    </source>
</evidence>
<gene>
    <name evidence="11" type="primary">tmk</name>
    <name evidence="13" type="ORF">UY02_C0014G0022</name>
</gene>
<comment type="function">
    <text evidence="10 11">Phosphorylation of dTMP to form dTDP in both de novo and salvage pathways of dTTP synthesis.</text>
</comment>
<evidence type="ECO:0000256" key="7">
    <source>
        <dbReference type="ARBA" id="ARBA00022777"/>
    </source>
</evidence>
<dbReference type="CDD" id="cd01672">
    <property type="entry name" value="TMPK"/>
    <property type="match status" value="1"/>
</dbReference>
<dbReference type="AlphaFoldDB" id="A0A0G1VF05"/>
<evidence type="ECO:0000256" key="9">
    <source>
        <dbReference type="ARBA" id="ARBA00048743"/>
    </source>
</evidence>
<evidence type="ECO:0000256" key="8">
    <source>
        <dbReference type="ARBA" id="ARBA00022840"/>
    </source>
</evidence>
<dbReference type="PATRIC" id="fig|1618655.3.peg.354"/>
<evidence type="ECO:0000256" key="6">
    <source>
        <dbReference type="ARBA" id="ARBA00022741"/>
    </source>
</evidence>
<dbReference type="FunFam" id="3.40.50.300:FF:000225">
    <property type="entry name" value="Thymidylate kinase"/>
    <property type="match status" value="1"/>
</dbReference>
<dbReference type="EMBL" id="LCOK01000014">
    <property type="protein sequence ID" value="KKU76718.1"/>
    <property type="molecule type" value="Genomic_DNA"/>
</dbReference>
<protein>
    <recommendedName>
        <fullName evidence="3 11">Thymidylate kinase</fullName>
        <ecNumber evidence="2 11">2.7.4.9</ecNumber>
    </recommendedName>
    <alternativeName>
        <fullName evidence="11">dTMP kinase</fullName>
    </alternativeName>
</protein>
<dbReference type="GO" id="GO:0006227">
    <property type="term" value="P:dUDP biosynthetic process"/>
    <property type="evidence" value="ECO:0007669"/>
    <property type="project" value="TreeGrafter"/>
</dbReference>